<comment type="caution">
    <text evidence="1">The sequence shown here is derived from an EMBL/GenBank/DDBJ whole genome shotgun (WGS) entry which is preliminary data.</text>
</comment>
<proteinExistence type="predicted"/>
<name>A0A0N0DAU3_FUSLA</name>
<reference evidence="1 2" key="1">
    <citation type="submission" date="2015-04" db="EMBL/GenBank/DDBJ databases">
        <title>The draft genome sequence of Fusarium langsethiae, a T-2/HT-2 mycotoxin producer.</title>
        <authorList>
            <person name="Lysoe E."/>
            <person name="Divon H.H."/>
            <person name="Terzi V."/>
            <person name="Orru L."/>
            <person name="Lamontanara A."/>
            <person name="Kolseth A.-K."/>
            <person name="Frandsen R.J."/>
            <person name="Nielsen K."/>
            <person name="Thrane U."/>
        </authorList>
    </citation>
    <scope>NUCLEOTIDE SEQUENCE [LARGE SCALE GENOMIC DNA]</scope>
    <source>
        <strain evidence="1 2">Fl201059</strain>
    </source>
</reference>
<gene>
    <name evidence="1" type="ORF">FLAG1_11437</name>
</gene>
<evidence type="ECO:0000313" key="1">
    <source>
        <dbReference type="EMBL" id="KPA35837.1"/>
    </source>
</evidence>
<dbReference type="AlphaFoldDB" id="A0A0N0DAU3"/>
<feature type="non-terminal residue" evidence="1">
    <location>
        <position position="205"/>
    </location>
</feature>
<dbReference type="Proteomes" id="UP000037904">
    <property type="component" value="Unassembled WGS sequence"/>
</dbReference>
<protein>
    <submittedName>
        <fullName evidence="1">Uncharacterized protein</fullName>
    </submittedName>
</protein>
<accession>A0A0N0DAU3</accession>
<keyword evidence="2" id="KW-1185">Reference proteome</keyword>
<organism evidence="1 2">
    <name type="scientific">Fusarium langsethiae</name>
    <dbReference type="NCBI Taxonomy" id="179993"/>
    <lineage>
        <taxon>Eukaryota</taxon>
        <taxon>Fungi</taxon>
        <taxon>Dikarya</taxon>
        <taxon>Ascomycota</taxon>
        <taxon>Pezizomycotina</taxon>
        <taxon>Sordariomycetes</taxon>
        <taxon>Hypocreomycetidae</taxon>
        <taxon>Hypocreales</taxon>
        <taxon>Nectriaceae</taxon>
        <taxon>Fusarium</taxon>
    </lineage>
</organism>
<sequence>MSAMASSIIYQLKSVLQGTEALEVSLSEVHLSQEARTELDMIADKFRALAIMIEKKTQSFKPQRMDEIWEKSKERREKAERALTNILTQNKLPDLRVFRKNLTTIFDGPAKYQHDSNGMKSKKVATEKRCERLQQLSADGIVSWSIAYPSCSWAGGAMSNIFDCLLEDIEPNDALDWPPEMSEVLKELQGKSLQGNKAFDKLVEG</sequence>
<dbReference type="EMBL" id="JXCE01000872">
    <property type="protein sequence ID" value="KPA35837.1"/>
    <property type="molecule type" value="Genomic_DNA"/>
</dbReference>
<evidence type="ECO:0000313" key="2">
    <source>
        <dbReference type="Proteomes" id="UP000037904"/>
    </source>
</evidence>